<dbReference type="RefSeq" id="WP_184754965.1">
    <property type="nucleotide sequence ID" value="NZ_BAABEK010000061.1"/>
</dbReference>
<keyword evidence="2" id="KW-1185">Reference proteome</keyword>
<sequence length="94" mass="9920">MTIERGRLREIGKGLPEAARSLDRAIGNIVGLTVAESAFTSFTFSLAVAYGEIEAFTLRELGHRAEDIAVMGEMAGVSAATWADAEHAGALRAV</sequence>
<reference evidence="1 2" key="1">
    <citation type="submission" date="2020-08" db="EMBL/GenBank/DDBJ databases">
        <title>Sequencing the genomes of 1000 actinobacteria strains.</title>
        <authorList>
            <person name="Klenk H.-P."/>
        </authorList>
    </citation>
    <scope>NUCLEOTIDE SEQUENCE [LARGE SCALE GENOMIC DNA]</scope>
    <source>
        <strain evidence="1 2">DSM 43023</strain>
    </source>
</reference>
<protein>
    <submittedName>
        <fullName evidence="1">Uncharacterized protein</fullName>
    </submittedName>
</protein>
<proteinExistence type="predicted"/>
<name>A0A7W7WA73_9ACTN</name>
<dbReference type="AlphaFoldDB" id="A0A7W7WA73"/>
<gene>
    <name evidence="1" type="ORF">FHR32_003155</name>
</gene>
<dbReference type="Proteomes" id="UP000534286">
    <property type="component" value="Unassembled WGS sequence"/>
</dbReference>
<comment type="caution">
    <text evidence="1">The sequence shown here is derived from an EMBL/GenBank/DDBJ whole genome shotgun (WGS) entry which is preliminary data.</text>
</comment>
<organism evidence="1 2">
    <name type="scientific">Streptosporangium album</name>
    <dbReference type="NCBI Taxonomy" id="47479"/>
    <lineage>
        <taxon>Bacteria</taxon>
        <taxon>Bacillati</taxon>
        <taxon>Actinomycetota</taxon>
        <taxon>Actinomycetes</taxon>
        <taxon>Streptosporangiales</taxon>
        <taxon>Streptosporangiaceae</taxon>
        <taxon>Streptosporangium</taxon>
    </lineage>
</organism>
<accession>A0A7W7WA73</accession>
<evidence type="ECO:0000313" key="1">
    <source>
        <dbReference type="EMBL" id="MBB4938850.1"/>
    </source>
</evidence>
<dbReference type="EMBL" id="JACHJU010000001">
    <property type="protein sequence ID" value="MBB4938850.1"/>
    <property type="molecule type" value="Genomic_DNA"/>
</dbReference>
<evidence type="ECO:0000313" key="2">
    <source>
        <dbReference type="Proteomes" id="UP000534286"/>
    </source>
</evidence>